<dbReference type="GO" id="GO:0008551">
    <property type="term" value="F:P-type cadmium transporter activity"/>
    <property type="evidence" value="ECO:0007669"/>
    <property type="project" value="UniProtKB-EC"/>
</dbReference>
<sequence length="742" mass="80779">MKGGLKMGRNNLLLKSTIKHRINGRIRLRCEALKYLSNYKDEIEEKMKSSSFVDTVAVNTVIGSVLINYKEDVDENRVINFIDGIIAEYDIKVFAAMREQQNTNMEISEKNDETSADILKRLGLNAAVLGYSMAKGRFGWGDIYNVDRYGRYGRFLTLPALASIYLNKGLIENGVFGAIKNKRLNADTLTLTSIAASLMLGNDKSALMITLLSDIAELMTIYTMEKTRNSIKEMFSVNEEEVWTIDENGILKKVSIDDIEKDDKVVIHTGEKICVDGEVLDGEAVVDQASVTGEFVPAVKKPGEKVFAGTVVKTGNITVKTEKAGDDTVVSRIIHLVEDAASKKAPIQDYADKFSNYLVPFNFLFAGIIYMATKSPARALNMMIIDYSCGIKLSTATAFSAAINNAVKNGVLIKGGNYLEAMSNSDTLILDKTGTLTEGKPAVTDIEVLDSELSENDVLKIAGAAEETSSHPMSTAIITEVEKRGIEIPVHGPVITHIARGMETDIDGEKVYVGSKIFLKEKGIDIKNVKEAEKKLSTAGSNLIYVAYSGKVSAIIAIKDKMRDNMRKAINNIRYQGVDDILLLTGDLENQAKEVATLMGVDRYKAELLPKDKADEVLKYQANGSRVMMVGDGINDAPALAYSDVGIALGGGSTDVAMEAADITIQGDNPMMLPTIIDLSKKTMKVVKENFGMVIGINSVGLILSAAGVLPVFFGAVLHNSSTILVVANSLRLLFFNMERGV</sequence>
<dbReference type="SUPFAM" id="SSF56784">
    <property type="entry name" value="HAD-like"/>
    <property type="match status" value="1"/>
</dbReference>
<dbReference type="GO" id="GO:0016887">
    <property type="term" value="F:ATP hydrolysis activity"/>
    <property type="evidence" value="ECO:0007669"/>
    <property type="project" value="InterPro"/>
</dbReference>
<name>B6G0V4_PEPHT</name>
<protein>
    <recommendedName>
        <fullName evidence="8">Cd(2+)-exporting ATPase</fullName>
        <ecNumber evidence="8">7.2.2.21</ecNumber>
    </recommendedName>
</protein>
<dbReference type="eggNOG" id="COG2217">
    <property type="taxonomic scope" value="Bacteria"/>
</dbReference>
<evidence type="ECO:0000256" key="6">
    <source>
        <dbReference type="ARBA" id="ARBA00022989"/>
    </source>
</evidence>
<evidence type="ECO:0000256" key="3">
    <source>
        <dbReference type="ARBA" id="ARBA00022539"/>
    </source>
</evidence>
<dbReference type="GO" id="GO:0005524">
    <property type="term" value="F:ATP binding"/>
    <property type="evidence" value="ECO:0007669"/>
    <property type="project" value="UniProtKB-UniRule"/>
</dbReference>
<dbReference type="SFLD" id="SFLDF00027">
    <property type="entry name" value="p-type_atpase"/>
    <property type="match status" value="1"/>
</dbReference>
<dbReference type="Pfam" id="PF00702">
    <property type="entry name" value="Hydrolase"/>
    <property type="match status" value="1"/>
</dbReference>
<comment type="catalytic activity">
    <reaction evidence="9">
        <text>Cd(2+)(in) + ATP + H2O = Cd(2+)(out) + ADP + phosphate + H(+)</text>
        <dbReference type="Rhea" id="RHEA:12132"/>
        <dbReference type="ChEBI" id="CHEBI:15377"/>
        <dbReference type="ChEBI" id="CHEBI:15378"/>
        <dbReference type="ChEBI" id="CHEBI:30616"/>
        <dbReference type="ChEBI" id="CHEBI:43474"/>
        <dbReference type="ChEBI" id="CHEBI:48775"/>
        <dbReference type="ChEBI" id="CHEBI:456216"/>
        <dbReference type="EC" id="7.2.2.21"/>
    </reaction>
</comment>
<dbReference type="Gene3D" id="2.70.150.10">
    <property type="entry name" value="Calcium-transporting ATPase, cytoplasmic transduction domain A"/>
    <property type="match status" value="1"/>
</dbReference>
<feature type="domain" description="P-type ATPase A" evidence="11">
    <location>
        <begin position="239"/>
        <end position="338"/>
    </location>
</feature>
<dbReference type="SUPFAM" id="SSF81653">
    <property type="entry name" value="Calcium ATPase, transduction domain A"/>
    <property type="match status" value="1"/>
</dbReference>
<dbReference type="AlphaFoldDB" id="B6G0V4"/>
<dbReference type="InterPro" id="IPR008250">
    <property type="entry name" value="ATPase_P-typ_transduc_dom_A_sf"/>
</dbReference>
<dbReference type="InterPro" id="IPR036412">
    <property type="entry name" value="HAD-like_sf"/>
</dbReference>
<dbReference type="InterPro" id="IPR044492">
    <property type="entry name" value="P_typ_ATPase_HD_dom"/>
</dbReference>
<reference evidence="12 13" key="2">
    <citation type="submission" date="2008-10" db="EMBL/GenBank/DDBJ databases">
        <title>Draft genome sequence of Clostridium hiranonis (DSM 13275).</title>
        <authorList>
            <person name="Sudarsanam P."/>
            <person name="Ley R."/>
            <person name="Guruge J."/>
            <person name="Turnbaugh P.J."/>
            <person name="Mahowald M."/>
            <person name="Liep D."/>
            <person name="Gordon J."/>
        </authorList>
    </citation>
    <scope>NUCLEOTIDE SEQUENCE [LARGE SCALE GENOMIC DNA]</scope>
    <source>
        <strain evidence="12 13">DSM 13275</strain>
    </source>
</reference>
<evidence type="ECO:0000256" key="10">
    <source>
        <dbReference type="RuleBase" id="RU362081"/>
    </source>
</evidence>
<keyword evidence="10" id="KW-0547">Nucleotide-binding</keyword>
<keyword evidence="5" id="KW-1278">Translocase</keyword>
<dbReference type="SFLD" id="SFLDS00003">
    <property type="entry name" value="Haloacid_Dehalogenase"/>
    <property type="match status" value="1"/>
</dbReference>
<gene>
    <name evidence="12" type="ORF">CLOHIR_01760</name>
</gene>
<keyword evidence="10" id="KW-0479">Metal-binding</keyword>
<dbReference type="Gene3D" id="3.40.50.1000">
    <property type="entry name" value="HAD superfamily/HAD-like"/>
    <property type="match status" value="1"/>
</dbReference>
<evidence type="ECO:0000256" key="4">
    <source>
        <dbReference type="ARBA" id="ARBA00022692"/>
    </source>
</evidence>
<comment type="similarity">
    <text evidence="2 10">Belongs to the cation transport ATPase (P-type) (TC 3.A.3) family. Type IB subfamily.</text>
</comment>
<dbReference type="InterPro" id="IPR027256">
    <property type="entry name" value="P-typ_ATPase_IB"/>
</dbReference>
<dbReference type="GO" id="GO:0005886">
    <property type="term" value="C:plasma membrane"/>
    <property type="evidence" value="ECO:0007669"/>
    <property type="project" value="UniProtKB-SubCell"/>
</dbReference>
<comment type="caution">
    <text evidence="12">The sequence shown here is derived from an EMBL/GenBank/DDBJ whole genome shotgun (WGS) entry which is preliminary data.</text>
</comment>
<dbReference type="PRINTS" id="PR00941">
    <property type="entry name" value="CDATPASE"/>
</dbReference>
<dbReference type="EC" id="7.2.2.21" evidence="8"/>
<evidence type="ECO:0000313" key="12">
    <source>
        <dbReference type="EMBL" id="EEA84529.1"/>
    </source>
</evidence>
<keyword evidence="3" id="KW-0104">Cadmium</keyword>
<feature type="transmembrane region" description="Helical" evidence="10">
    <location>
        <begin position="691"/>
        <end position="710"/>
    </location>
</feature>
<keyword evidence="13" id="KW-1185">Reference proteome</keyword>
<dbReference type="Pfam" id="PF00122">
    <property type="entry name" value="E1-E2_ATPase"/>
    <property type="match status" value="1"/>
</dbReference>
<dbReference type="EMBL" id="ABWP01000070">
    <property type="protein sequence ID" value="EEA84529.1"/>
    <property type="molecule type" value="Genomic_DNA"/>
</dbReference>
<dbReference type="Gene3D" id="3.40.1110.10">
    <property type="entry name" value="Calcium-transporting ATPase, cytoplasmic domain N"/>
    <property type="match status" value="1"/>
</dbReference>
<evidence type="ECO:0000256" key="1">
    <source>
        <dbReference type="ARBA" id="ARBA00004141"/>
    </source>
</evidence>
<dbReference type="InterPro" id="IPR001757">
    <property type="entry name" value="P_typ_ATPase"/>
</dbReference>
<evidence type="ECO:0000313" key="13">
    <source>
        <dbReference type="Proteomes" id="UP000003178"/>
    </source>
</evidence>
<dbReference type="HOGENOM" id="CLU_001771_6_4_9"/>
<dbReference type="InterPro" id="IPR051014">
    <property type="entry name" value="Cation_Transport_ATPase_IB"/>
</dbReference>
<dbReference type="Pfam" id="PF19991">
    <property type="entry name" value="HMA_2"/>
    <property type="match status" value="1"/>
</dbReference>
<dbReference type="PRINTS" id="PR00119">
    <property type="entry name" value="CATATPASE"/>
</dbReference>
<dbReference type="InterPro" id="IPR023214">
    <property type="entry name" value="HAD_sf"/>
</dbReference>
<keyword evidence="10" id="KW-0067">ATP-binding</keyword>
<dbReference type="NCBIfam" id="TIGR01494">
    <property type="entry name" value="ATPase_P-type"/>
    <property type="match status" value="1"/>
</dbReference>
<organism evidence="12 13">
    <name type="scientific">Peptacetobacter hiranonis (strain DSM 13275 / JCM 10541 / KCTC 15199 / TO-931)</name>
    <name type="common">Clostridium hiranonis</name>
    <dbReference type="NCBI Taxonomy" id="500633"/>
    <lineage>
        <taxon>Bacteria</taxon>
        <taxon>Bacillati</taxon>
        <taxon>Bacillota</taxon>
        <taxon>Clostridia</taxon>
        <taxon>Peptostreptococcales</taxon>
        <taxon>Peptostreptococcaceae</taxon>
        <taxon>Peptacetobacter</taxon>
    </lineage>
</organism>
<keyword evidence="10" id="KW-1003">Cell membrane</keyword>
<feature type="transmembrane region" description="Helical" evidence="10">
    <location>
        <begin position="716"/>
        <end position="735"/>
    </location>
</feature>
<dbReference type="STRING" id="500633.CLOHIR_01760"/>
<evidence type="ECO:0000256" key="2">
    <source>
        <dbReference type="ARBA" id="ARBA00006024"/>
    </source>
</evidence>
<reference evidence="12 13" key="1">
    <citation type="submission" date="2008-09" db="EMBL/GenBank/DDBJ databases">
        <authorList>
            <person name="Fulton L."/>
            <person name="Clifton S."/>
            <person name="Fulton B."/>
            <person name="Xu J."/>
            <person name="Minx P."/>
            <person name="Pepin K.H."/>
            <person name="Johnson M."/>
            <person name="Thiruvilangam P."/>
            <person name="Bhonagiri V."/>
            <person name="Nash W.E."/>
            <person name="Mardis E.R."/>
            <person name="Wilson R.K."/>
        </authorList>
    </citation>
    <scope>NUCLEOTIDE SEQUENCE [LARGE SCALE GENOMIC DNA]</scope>
    <source>
        <strain evidence="12 13">DSM 13275</strain>
    </source>
</reference>
<comment type="caution">
    <text evidence="10">Lacks conserved residue(s) required for the propagation of feature annotation.</text>
</comment>
<keyword evidence="6 10" id="KW-1133">Transmembrane helix</keyword>
<evidence type="ECO:0000256" key="5">
    <source>
        <dbReference type="ARBA" id="ARBA00022967"/>
    </source>
</evidence>
<evidence type="ECO:0000256" key="8">
    <source>
        <dbReference type="ARBA" id="ARBA00039103"/>
    </source>
</evidence>
<dbReference type="PANTHER" id="PTHR48085">
    <property type="entry name" value="CADMIUM/ZINC-TRANSPORTING ATPASE HMA2-RELATED"/>
    <property type="match status" value="1"/>
</dbReference>
<dbReference type="InterPro" id="IPR059000">
    <property type="entry name" value="ATPase_P-type_domA"/>
</dbReference>
<dbReference type="Proteomes" id="UP000003178">
    <property type="component" value="Unassembled WGS sequence"/>
</dbReference>
<dbReference type="SFLD" id="SFLDG00002">
    <property type="entry name" value="C1.7:_P-type_atpase_like"/>
    <property type="match status" value="1"/>
</dbReference>
<proteinExistence type="inferred from homology"/>
<dbReference type="NCBIfam" id="TIGR01525">
    <property type="entry name" value="ATPase-IB_hvy"/>
    <property type="match status" value="1"/>
</dbReference>
<comment type="subcellular location">
    <subcellularLocation>
        <location evidence="10">Cell membrane</location>
    </subcellularLocation>
    <subcellularLocation>
        <location evidence="1">Membrane</location>
        <topology evidence="1">Multi-pass membrane protein</topology>
    </subcellularLocation>
</comment>
<dbReference type="PROSITE" id="PS00154">
    <property type="entry name" value="ATPASE_E1_E2"/>
    <property type="match status" value="1"/>
</dbReference>
<evidence type="ECO:0000259" key="11">
    <source>
        <dbReference type="Pfam" id="PF00122"/>
    </source>
</evidence>
<accession>B6G0V4</accession>
<keyword evidence="7 10" id="KW-0472">Membrane</keyword>
<dbReference type="InterPro" id="IPR023299">
    <property type="entry name" value="ATPase_P-typ_cyto_dom_N"/>
</dbReference>
<dbReference type="GO" id="GO:0046872">
    <property type="term" value="F:metal ion binding"/>
    <property type="evidence" value="ECO:0007669"/>
    <property type="project" value="UniProtKB-KW"/>
</dbReference>
<dbReference type="InterPro" id="IPR018303">
    <property type="entry name" value="ATPase_P-typ_P_site"/>
</dbReference>
<evidence type="ECO:0000256" key="9">
    <source>
        <dbReference type="ARBA" id="ARBA00049338"/>
    </source>
</evidence>
<evidence type="ECO:0000256" key="7">
    <source>
        <dbReference type="ARBA" id="ARBA00023136"/>
    </source>
</evidence>
<dbReference type="PANTHER" id="PTHR48085:SF5">
    <property type="entry name" value="CADMIUM_ZINC-TRANSPORTING ATPASE HMA4-RELATED"/>
    <property type="match status" value="1"/>
</dbReference>
<keyword evidence="12" id="KW-0378">Hydrolase</keyword>
<keyword evidence="4 10" id="KW-0812">Transmembrane</keyword>